<evidence type="ECO:0000313" key="5">
    <source>
        <dbReference type="EMBL" id="MCM5682855.1"/>
    </source>
</evidence>
<dbReference type="InterPro" id="IPR050204">
    <property type="entry name" value="AraC_XylS_family_regulators"/>
</dbReference>
<reference evidence="5" key="1">
    <citation type="submission" date="2022-05" db="EMBL/GenBank/DDBJ databases">
        <title>Schlegelella sp. nov., isolated from mangrove soil.</title>
        <authorList>
            <person name="Liu Y."/>
            <person name="Ge X."/>
            <person name="Liu W."/>
        </authorList>
    </citation>
    <scope>NUCLEOTIDE SEQUENCE</scope>
    <source>
        <strain evidence="5">S2-27</strain>
    </source>
</reference>
<keyword evidence="3" id="KW-0804">Transcription</keyword>
<dbReference type="InterPro" id="IPR009057">
    <property type="entry name" value="Homeodomain-like_sf"/>
</dbReference>
<dbReference type="InterPro" id="IPR018060">
    <property type="entry name" value="HTH_AraC"/>
</dbReference>
<evidence type="ECO:0000256" key="2">
    <source>
        <dbReference type="ARBA" id="ARBA00023125"/>
    </source>
</evidence>
<dbReference type="Gene3D" id="1.10.10.60">
    <property type="entry name" value="Homeodomain-like"/>
    <property type="match status" value="1"/>
</dbReference>
<gene>
    <name evidence="5" type="ORF">M8A51_25300</name>
</gene>
<dbReference type="PANTHER" id="PTHR46796">
    <property type="entry name" value="HTH-TYPE TRANSCRIPTIONAL ACTIVATOR RHAS-RELATED"/>
    <property type="match status" value="1"/>
</dbReference>
<dbReference type="RefSeq" id="WP_251781397.1">
    <property type="nucleotide sequence ID" value="NZ_JAMKFE010000025.1"/>
</dbReference>
<keyword evidence="1" id="KW-0805">Transcription regulation</keyword>
<dbReference type="Proteomes" id="UP001165541">
    <property type="component" value="Unassembled WGS sequence"/>
</dbReference>
<feature type="domain" description="HTH araC/xylS-type" evidence="4">
    <location>
        <begin position="194"/>
        <end position="292"/>
    </location>
</feature>
<dbReference type="EMBL" id="JAMKFE010000025">
    <property type="protein sequence ID" value="MCM5682855.1"/>
    <property type="molecule type" value="Genomic_DNA"/>
</dbReference>
<dbReference type="PANTHER" id="PTHR46796:SF6">
    <property type="entry name" value="ARAC SUBFAMILY"/>
    <property type="match status" value="1"/>
</dbReference>
<protein>
    <submittedName>
        <fullName evidence="5">AraC family transcriptional regulator</fullName>
    </submittedName>
</protein>
<dbReference type="SMART" id="SM00342">
    <property type="entry name" value="HTH_ARAC"/>
    <property type="match status" value="1"/>
</dbReference>
<dbReference type="PROSITE" id="PS01124">
    <property type="entry name" value="HTH_ARAC_FAMILY_2"/>
    <property type="match status" value="1"/>
</dbReference>
<comment type="caution">
    <text evidence="5">The sequence shown here is derived from an EMBL/GenBank/DDBJ whole genome shotgun (WGS) entry which is preliminary data.</text>
</comment>
<name>A0ABT0YVS3_9BURK</name>
<evidence type="ECO:0000256" key="3">
    <source>
        <dbReference type="ARBA" id="ARBA00023163"/>
    </source>
</evidence>
<organism evidence="5 6">
    <name type="scientific">Caldimonas mangrovi</name>
    <dbReference type="NCBI Taxonomy" id="2944811"/>
    <lineage>
        <taxon>Bacteria</taxon>
        <taxon>Pseudomonadati</taxon>
        <taxon>Pseudomonadota</taxon>
        <taxon>Betaproteobacteria</taxon>
        <taxon>Burkholderiales</taxon>
        <taxon>Sphaerotilaceae</taxon>
        <taxon>Caldimonas</taxon>
    </lineage>
</organism>
<accession>A0ABT0YVS3</accession>
<sequence>MPADLHAPPHTDVFDTLRTRSRARLQRGVSLGDGFSAAIWCNAHDATRYERPSHHTVSLYLQGGFSTFRTGSPAQRGAPGRLCVMPAEHDSSWVVGSEQRFLHLYFEHERLAPLAVRLLDREPRELNLHERTFFEDAEVASPLAAMACLDWNDVDARLHANALAHQVLTRLVQAHAGRPTVWTSRGGLAPALRRRLAEHIDAHLSSPLTVGELAAQAALSEHHFAHMFRVSFGMAPHAWVLQRRLERARSMLCTTDAPLEHVAQACGFAGASHLVNRFRAAHGVPPGRYRQAMRR</sequence>
<proteinExistence type="predicted"/>
<evidence type="ECO:0000313" key="6">
    <source>
        <dbReference type="Proteomes" id="UP001165541"/>
    </source>
</evidence>
<keyword evidence="6" id="KW-1185">Reference proteome</keyword>
<dbReference type="SUPFAM" id="SSF46689">
    <property type="entry name" value="Homeodomain-like"/>
    <property type="match status" value="2"/>
</dbReference>
<dbReference type="Pfam" id="PF12833">
    <property type="entry name" value="HTH_18"/>
    <property type="match status" value="1"/>
</dbReference>
<evidence type="ECO:0000259" key="4">
    <source>
        <dbReference type="PROSITE" id="PS01124"/>
    </source>
</evidence>
<evidence type="ECO:0000256" key="1">
    <source>
        <dbReference type="ARBA" id="ARBA00023015"/>
    </source>
</evidence>
<keyword evidence="2" id="KW-0238">DNA-binding</keyword>